<evidence type="ECO:0000313" key="3">
    <source>
        <dbReference type="Proteomes" id="UP000095200"/>
    </source>
</evidence>
<accession>A0A194AI13</accession>
<keyword evidence="3" id="KW-1185">Reference proteome</keyword>
<name>A0A194AI13_9BACT</name>
<dbReference type="AlphaFoldDB" id="A0A194AI13"/>
<proteinExistence type="predicted"/>
<evidence type="ECO:0000313" key="2">
    <source>
        <dbReference type="EMBL" id="GAU08711.1"/>
    </source>
</evidence>
<comment type="caution">
    <text evidence="2">The sequence shown here is derived from an EMBL/GenBank/DDBJ whole genome shotgun (WGS) entry which is preliminary data.</text>
</comment>
<evidence type="ECO:0000256" key="1">
    <source>
        <dbReference type="SAM" id="MobiDB-lite"/>
    </source>
</evidence>
<organism evidence="2 3">
    <name type="scientific">Desulfoplanes formicivorans</name>
    <dbReference type="NCBI Taxonomy" id="1592317"/>
    <lineage>
        <taxon>Bacteria</taxon>
        <taxon>Pseudomonadati</taxon>
        <taxon>Thermodesulfobacteriota</taxon>
        <taxon>Desulfovibrionia</taxon>
        <taxon>Desulfovibrionales</taxon>
        <taxon>Desulfoplanaceae</taxon>
        <taxon>Desulfoplanes</taxon>
    </lineage>
</organism>
<gene>
    <name evidence="2" type="ORF">DPF_1427</name>
</gene>
<protein>
    <submittedName>
        <fullName evidence="2">Uncharacterized protein</fullName>
    </submittedName>
</protein>
<dbReference type="Proteomes" id="UP000095200">
    <property type="component" value="Unassembled WGS sequence"/>
</dbReference>
<dbReference type="EMBL" id="BDFE01000015">
    <property type="protein sequence ID" value="GAU08711.1"/>
    <property type="molecule type" value="Genomic_DNA"/>
</dbReference>
<dbReference type="STRING" id="1592317.DPF_1427"/>
<reference evidence="3" key="1">
    <citation type="submission" date="2016-06" db="EMBL/GenBank/DDBJ databases">
        <title>Draft genome sequence of Desulfoplanes formicivorans strain Pf12B.</title>
        <authorList>
            <person name="Watanabe M."/>
            <person name="Kojima H."/>
            <person name="Fukui M."/>
        </authorList>
    </citation>
    <scope>NUCLEOTIDE SEQUENCE [LARGE SCALE GENOMIC DNA]</scope>
    <source>
        <strain evidence="3">Pf12B</strain>
    </source>
</reference>
<feature type="region of interest" description="Disordered" evidence="1">
    <location>
        <begin position="1"/>
        <end position="46"/>
    </location>
</feature>
<sequence length="46" mass="4977">MILHESDGFEGEDGLEADTLQRPFTPKVGGMQRRDGPDFGLAEVSA</sequence>